<dbReference type="Proteomes" id="UP000309550">
    <property type="component" value="Unassembled WGS sequence"/>
</dbReference>
<feature type="transmembrane region" description="Helical" evidence="1">
    <location>
        <begin position="6"/>
        <end position="23"/>
    </location>
</feature>
<reference evidence="2 3" key="1">
    <citation type="submission" date="2019-05" db="EMBL/GenBank/DDBJ databases">
        <title>Sulfitobacter sabulilitoris sp. nov., isolated from a marine sand.</title>
        <authorList>
            <person name="Yoon J.-H."/>
        </authorList>
    </citation>
    <scope>NUCLEOTIDE SEQUENCE [LARGE SCALE GENOMIC DNA]</scope>
    <source>
        <strain evidence="2 3">HSMS-29</strain>
    </source>
</reference>
<feature type="transmembrane region" description="Helical" evidence="1">
    <location>
        <begin position="30"/>
        <end position="50"/>
    </location>
</feature>
<proteinExistence type="predicted"/>
<evidence type="ECO:0000256" key="1">
    <source>
        <dbReference type="SAM" id="Phobius"/>
    </source>
</evidence>
<protein>
    <submittedName>
        <fullName evidence="2">Uncharacterized protein</fullName>
    </submittedName>
</protein>
<dbReference type="AlphaFoldDB" id="A0A5S3PR38"/>
<keyword evidence="1" id="KW-1133">Transmembrane helix</keyword>
<gene>
    <name evidence="2" type="ORF">FDT80_05430</name>
</gene>
<name>A0A5S3PR38_9RHOB</name>
<dbReference type="RefSeq" id="WP_138661185.1">
    <property type="nucleotide sequence ID" value="NZ_VANS01000001.1"/>
</dbReference>
<organism evidence="2 3">
    <name type="scientific">Sulfitobacter sabulilitoris</name>
    <dbReference type="NCBI Taxonomy" id="2562655"/>
    <lineage>
        <taxon>Bacteria</taxon>
        <taxon>Pseudomonadati</taxon>
        <taxon>Pseudomonadota</taxon>
        <taxon>Alphaproteobacteria</taxon>
        <taxon>Rhodobacterales</taxon>
        <taxon>Roseobacteraceae</taxon>
        <taxon>Sulfitobacter</taxon>
    </lineage>
</organism>
<evidence type="ECO:0000313" key="3">
    <source>
        <dbReference type="Proteomes" id="UP000309550"/>
    </source>
</evidence>
<comment type="caution">
    <text evidence="2">The sequence shown here is derived from an EMBL/GenBank/DDBJ whole genome shotgun (WGS) entry which is preliminary data.</text>
</comment>
<evidence type="ECO:0000313" key="2">
    <source>
        <dbReference type="EMBL" id="TMM55015.1"/>
    </source>
</evidence>
<accession>A0A5S3PR38</accession>
<feature type="transmembrane region" description="Helical" evidence="1">
    <location>
        <begin position="56"/>
        <end position="78"/>
    </location>
</feature>
<keyword evidence="1" id="KW-0472">Membrane</keyword>
<keyword evidence="3" id="KW-1185">Reference proteome</keyword>
<sequence>MATVLIAVLALWMLVVGVCGYAASVRGFVIALLAGLTANTVWLMVGLGASPVNPSFVIAQLAACLYAVCAFASGWLIGRMVQQFRAGRVE</sequence>
<dbReference type="OrthoDB" id="7727629at2"/>
<keyword evidence="1" id="KW-0812">Transmembrane</keyword>
<dbReference type="EMBL" id="VANS01000001">
    <property type="protein sequence ID" value="TMM55015.1"/>
    <property type="molecule type" value="Genomic_DNA"/>
</dbReference>